<proteinExistence type="inferred from homology"/>
<evidence type="ECO:0000256" key="8">
    <source>
        <dbReference type="ARBA" id="ARBA00023033"/>
    </source>
</evidence>
<gene>
    <name evidence="10" type="ORF">CRG98_009271</name>
</gene>
<protein>
    <recommendedName>
        <fullName evidence="12">Cytochrome P450 CYP736A12-like</fullName>
    </recommendedName>
</protein>
<dbReference type="InterPro" id="IPR002401">
    <property type="entry name" value="Cyt_P450_E_grp-I"/>
</dbReference>
<name>A0A2I0KPI2_PUNGR</name>
<evidence type="ECO:0000313" key="10">
    <source>
        <dbReference type="EMBL" id="PKI70391.1"/>
    </source>
</evidence>
<evidence type="ECO:0000256" key="1">
    <source>
        <dbReference type="ARBA" id="ARBA00001971"/>
    </source>
</evidence>
<dbReference type="GO" id="GO:0020037">
    <property type="term" value="F:heme binding"/>
    <property type="evidence" value="ECO:0007669"/>
    <property type="project" value="InterPro"/>
</dbReference>
<dbReference type="EMBL" id="PGOL01000459">
    <property type="protein sequence ID" value="PKI70391.1"/>
    <property type="molecule type" value="Genomic_DNA"/>
</dbReference>
<keyword evidence="5" id="KW-0479">Metal-binding</keyword>
<evidence type="ECO:0000256" key="2">
    <source>
        <dbReference type="ARBA" id="ARBA00004370"/>
    </source>
</evidence>
<evidence type="ECO:0000256" key="3">
    <source>
        <dbReference type="ARBA" id="ARBA00010617"/>
    </source>
</evidence>
<evidence type="ECO:0000256" key="9">
    <source>
        <dbReference type="ARBA" id="ARBA00023136"/>
    </source>
</evidence>
<dbReference type="Gene3D" id="1.10.630.10">
    <property type="entry name" value="Cytochrome P450"/>
    <property type="match status" value="1"/>
</dbReference>
<keyword evidence="8" id="KW-0503">Monooxygenase</keyword>
<dbReference type="GO" id="GO:0004497">
    <property type="term" value="F:monooxygenase activity"/>
    <property type="evidence" value="ECO:0007669"/>
    <property type="project" value="UniProtKB-KW"/>
</dbReference>
<dbReference type="Proteomes" id="UP000233551">
    <property type="component" value="Unassembled WGS sequence"/>
</dbReference>
<comment type="cofactor">
    <cofactor evidence="1">
        <name>heme</name>
        <dbReference type="ChEBI" id="CHEBI:30413"/>
    </cofactor>
</comment>
<dbReference type="AlphaFoldDB" id="A0A2I0KPI2"/>
<accession>A0A2I0KPI2</accession>
<dbReference type="PANTHER" id="PTHR47943:SF9">
    <property type="entry name" value="CYTOCHROME P450"/>
    <property type="match status" value="1"/>
</dbReference>
<keyword evidence="11" id="KW-1185">Reference proteome</keyword>
<dbReference type="GO" id="GO:0016705">
    <property type="term" value="F:oxidoreductase activity, acting on paired donors, with incorporation or reduction of molecular oxygen"/>
    <property type="evidence" value="ECO:0007669"/>
    <property type="project" value="InterPro"/>
</dbReference>
<evidence type="ECO:0008006" key="12">
    <source>
        <dbReference type="Google" id="ProtNLM"/>
    </source>
</evidence>
<comment type="caution">
    <text evidence="10">The sequence shown here is derived from an EMBL/GenBank/DDBJ whole genome shotgun (WGS) entry which is preliminary data.</text>
</comment>
<evidence type="ECO:0000256" key="5">
    <source>
        <dbReference type="ARBA" id="ARBA00022723"/>
    </source>
</evidence>
<keyword evidence="7" id="KW-0408">Iron</keyword>
<evidence type="ECO:0000256" key="4">
    <source>
        <dbReference type="ARBA" id="ARBA00022617"/>
    </source>
</evidence>
<organism evidence="10 11">
    <name type="scientific">Punica granatum</name>
    <name type="common">Pomegranate</name>
    <dbReference type="NCBI Taxonomy" id="22663"/>
    <lineage>
        <taxon>Eukaryota</taxon>
        <taxon>Viridiplantae</taxon>
        <taxon>Streptophyta</taxon>
        <taxon>Embryophyta</taxon>
        <taxon>Tracheophyta</taxon>
        <taxon>Spermatophyta</taxon>
        <taxon>Magnoliopsida</taxon>
        <taxon>eudicotyledons</taxon>
        <taxon>Gunneridae</taxon>
        <taxon>Pentapetalae</taxon>
        <taxon>rosids</taxon>
        <taxon>malvids</taxon>
        <taxon>Myrtales</taxon>
        <taxon>Lythraceae</taxon>
        <taxon>Punica</taxon>
    </lineage>
</organism>
<dbReference type="PRINTS" id="PR00463">
    <property type="entry name" value="EP450I"/>
</dbReference>
<dbReference type="STRING" id="22663.A0A2I0KPI2"/>
<evidence type="ECO:0000256" key="7">
    <source>
        <dbReference type="ARBA" id="ARBA00023004"/>
    </source>
</evidence>
<dbReference type="InterPro" id="IPR001128">
    <property type="entry name" value="Cyt_P450"/>
</dbReference>
<keyword evidence="6" id="KW-0560">Oxidoreductase</keyword>
<dbReference type="InterPro" id="IPR036396">
    <property type="entry name" value="Cyt_P450_sf"/>
</dbReference>
<reference evidence="10 11" key="1">
    <citation type="submission" date="2017-11" db="EMBL/GenBank/DDBJ databases">
        <title>De-novo sequencing of pomegranate (Punica granatum L.) genome.</title>
        <authorList>
            <person name="Akparov Z."/>
            <person name="Amiraslanov A."/>
            <person name="Hajiyeva S."/>
            <person name="Abbasov M."/>
            <person name="Kaur K."/>
            <person name="Hamwieh A."/>
            <person name="Solovyev V."/>
            <person name="Salamov A."/>
            <person name="Braich B."/>
            <person name="Kosarev P."/>
            <person name="Mahmoud A."/>
            <person name="Hajiyev E."/>
            <person name="Babayeva S."/>
            <person name="Izzatullayeva V."/>
            <person name="Mammadov A."/>
            <person name="Mammadov A."/>
            <person name="Sharifova S."/>
            <person name="Ojaghi J."/>
            <person name="Eynullazada K."/>
            <person name="Bayramov B."/>
            <person name="Abdulazimova A."/>
            <person name="Shahmuradov I."/>
        </authorList>
    </citation>
    <scope>NUCLEOTIDE SEQUENCE [LARGE SCALE GENOMIC DNA]</scope>
    <source>
        <strain evidence="11">cv. AG2017</strain>
        <tissue evidence="10">Leaf</tissue>
    </source>
</reference>
<keyword evidence="4" id="KW-0349">Heme</keyword>
<keyword evidence="9" id="KW-0472">Membrane</keyword>
<comment type="similarity">
    <text evidence="3">Belongs to the cytochrome P450 family.</text>
</comment>
<evidence type="ECO:0000313" key="11">
    <source>
        <dbReference type="Proteomes" id="UP000233551"/>
    </source>
</evidence>
<dbReference type="GO" id="GO:0005506">
    <property type="term" value="F:iron ion binding"/>
    <property type="evidence" value="ECO:0007669"/>
    <property type="project" value="InterPro"/>
</dbReference>
<dbReference type="SUPFAM" id="SSF48264">
    <property type="entry name" value="Cytochrome P450"/>
    <property type="match status" value="1"/>
</dbReference>
<dbReference type="PANTHER" id="PTHR47943">
    <property type="entry name" value="CYTOCHROME P450 93A3-LIKE"/>
    <property type="match status" value="1"/>
</dbReference>
<sequence length="375" mass="42172">MASEVLRLFQRAEKQPPGPWPLPVIWNLHVLGKLPHQSLRKLAKGYGPIMCLRVGNVPAIVVSSPEAAKLFLQTHDRIVAGHPKTHATDHIFYRGKGIALIDYGPHRQSVRRLCISQLLSPSKINLFGPVRKEELRHFVRKIKEAAAVREVMDLSAAVGQLIGDVAFRMILGGSSYKDTANSRAMIREGLTLVGAFNLADYRSKAIPESIDKVLEEIMDEHERNAALRSTKDFVDVLLSMLNRPIIDPDNERQLSFDHTNLKAILLDMITGSCESSSNAINWAFSALLRNPHVMAQLQEELNTVVGMDRMVEEADLMKLNYLEMVVKETLRLHPVEPLLLPHECMEDTVINGYHILKKSRIILNDVCTFILVVFS</sequence>
<evidence type="ECO:0000256" key="6">
    <source>
        <dbReference type="ARBA" id="ARBA00023002"/>
    </source>
</evidence>
<dbReference type="GO" id="GO:0016020">
    <property type="term" value="C:membrane"/>
    <property type="evidence" value="ECO:0007669"/>
    <property type="project" value="UniProtKB-SubCell"/>
</dbReference>
<comment type="subcellular location">
    <subcellularLocation>
        <location evidence="2">Membrane</location>
    </subcellularLocation>
</comment>
<dbReference type="Pfam" id="PF00067">
    <property type="entry name" value="p450"/>
    <property type="match status" value="1"/>
</dbReference>